<name>A0ABD2MWP2_9CUCU</name>
<evidence type="ECO:0000259" key="3">
    <source>
        <dbReference type="SMART" id="SM00198"/>
    </source>
</evidence>
<protein>
    <recommendedName>
        <fullName evidence="3">SCP domain-containing protein</fullName>
    </recommendedName>
</protein>
<dbReference type="SMART" id="SM00198">
    <property type="entry name" value="SCP"/>
    <property type="match status" value="1"/>
</dbReference>
<dbReference type="InterPro" id="IPR002413">
    <property type="entry name" value="V5_allergen-like"/>
</dbReference>
<dbReference type="AlphaFoldDB" id="A0ABD2MWP2"/>
<dbReference type="PROSITE" id="PS01009">
    <property type="entry name" value="CRISP_1"/>
    <property type="match status" value="1"/>
</dbReference>
<dbReference type="SUPFAM" id="SSF55797">
    <property type="entry name" value="PR-1-like"/>
    <property type="match status" value="1"/>
</dbReference>
<evidence type="ECO:0000313" key="5">
    <source>
        <dbReference type="Proteomes" id="UP001516400"/>
    </source>
</evidence>
<dbReference type="CDD" id="cd05380">
    <property type="entry name" value="CAP_euk"/>
    <property type="match status" value="1"/>
</dbReference>
<gene>
    <name evidence="4" type="ORF">HHI36_021285</name>
</gene>
<evidence type="ECO:0000256" key="2">
    <source>
        <dbReference type="ARBA" id="ARBA00022525"/>
    </source>
</evidence>
<dbReference type="PRINTS" id="PR00837">
    <property type="entry name" value="V5TPXLIKE"/>
</dbReference>
<keyword evidence="2" id="KW-0964">Secreted</keyword>
<dbReference type="PANTHER" id="PTHR10334">
    <property type="entry name" value="CYSTEINE-RICH SECRETORY PROTEIN-RELATED"/>
    <property type="match status" value="1"/>
</dbReference>
<evidence type="ECO:0000313" key="4">
    <source>
        <dbReference type="EMBL" id="KAL3270760.1"/>
    </source>
</evidence>
<dbReference type="InterPro" id="IPR018244">
    <property type="entry name" value="Allrgn_V5/Tpx1_CS"/>
</dbReference>
<organism evidence="4 5">
    <name type="scientific">Cryptolaemus montrouzieri</name>
    <dbReference type="NCBI Taxonomy" id="559131"/>
    <lineage>
        <taxon>Eukaryota</taxon>
        <taxon>Metazoa</taxon>
        <taxon>Ecdysozoa</taxon>
        <taxon>Arthropoda</taxon>
        <taxon>Hexapoda</taxon>
        <taxon>Insecta</taxon>
        <taxon>Pterygota</taxon>
        <taxon>Neoptera</taxon>
        <taxon>Endopterygota</taxon>
        <taxon>Coleoptera</taxon>
        <taxon>Polyphaga</taxon>
        <taxon>Cucujiformia</taxon>
        <taxon>Coccinelloidea</taxon>
        <taxon>Coccinellidae</taxon>
        <taxon>Scymninae</taxon>
        <taxon>Scymnini</taxon>
        <taxon>Cryptolaemus</taxon>
    </lineage>
</organism>
<dbReference type="Pfam" id="PF00188">
    <property type="entry name" value="CAP"/>
    <property type="match status" value="1"/>
</dbReference>
<comment type="caution">
    <text evidence="4">The sequence shown here is derived from an EMBL/GenBank/DDBJ whole genome shotgun (WGS) entry which is preliminary data.</text>
</comment>
<dbReference type="Gene3D" id="3.40.33.10">
    <property type="entry name" value="CAP"/>
    <property type="match status" value="1"/>
</dbReference>
<proteinExistence type="predicted"/>
<evidence type="ECO:0000256" key="1">
    <source>
        <dbReference type="ARBA" id="ARBA00004613"/>
    </source>
</evidence>
<comment type="subcellular location">
    <subcellularLocation>
        <location evidence="1">Secreted</location>
    </subcellularLocation>
</comment>
<accession>A0ABD2MWP2</accession>
<dbReference type="InterPro" id="IPR035940">
    <property type="entry name" value="CAP_sf"/>
</dbReference>
<dbReference type="Proteomes" id="UP001516400">
    <property type="component" value="Unassembled WGS sequence"/>
</dbReference>
<feature type="domain" description="SCP" evidence="3">
    <location>
        <begin position="58"/>
        <end position="221"/>
    </location>
</feature>
<dbReference type="InterPro" id="IPR001283">
    <property type="entry name" value="CRISP-related"/>
</dbReference>
<dbReference type="EMBL" id="JABFTP020000042">
    <property type="protein sequence ID" value="KAL3270760.1"/>
    <property type="molecule type" value="Genomic_DNA"/>
</dbReference>
<sequence>MLKRHIFFIFAYAIPQFLSKTDTDYCKLPCNKEIHTVCYRKHKCGLVKGCESIKQNLAFREHMLHAHNDVRNQIASGEEKGSYGNTGATNMLALSYDLELEYIASCWAHMCKTLEHDKCRSTKRWSAGQNIFWGYNANETEAAVKGWFGEIKDFTDAKWLEKLSRPGDPGGYPNDQKQRGHFTQVVWAATQYIGCARVRYGKDNKETQLICNYGPAGNVLGASIYKMAADESEIASECGGDKNDVYTSLCGSIEPVPSDEPWASSTESQCNLVLLELSVLSISLKFNL</sequence>
<dbReference type="InterPro" id="IPR014044">
    <property type="entry name" value="CAP_dom"/>
</dbReference>
<dbReference type="PRINTS" id="PR00838">
    <property type="entry name" value="V5ALLERGEN"/>
</dbReference>
<dbReference type="GO" id="GO:0005576">
    <property type="term" value="C:extracellular region"/>
    <property type="evidence" value="ECO:0007669"/>
    <property type="project" value="UniProtKB-SubCell"/>
</dbReference>
<keyword evidence="5" id="KW-1185">Reference proteome</keyword>
<reference evidence="4 5" key="1">
    <citation type="journal article" date="2021" name="BMC Biol.">
        <title>Horizontally acquired antibacterial genes associated with adaptive radiation of ladybird beetles.</title>
        <authorList>
            <person name="Li H.S."/>
            <person name="Tang X.F."/>
            <person name="Huang Y.H."/>
            <person name="Xu Z.Y."/>
            <person name="Chen M.L."/>
            <person name="Du X.Y."/>
            <person name="Qiu B.Y."/>
            <person name="Chen P.T."/>
            <person name="Zhang W."/>
            <person name="Slipinski A."/>
            <person name="Escalona H.E."/>
            <person name="Waterhouse R.M."/>
            <person name="Zwick A."/>
            <person name="Pang H."/>
        </authorList>
    </citation>
    <scope>NUCLEOTIDE SEQUENCE [LARGE SCALE GENOMIC DNA]</scope>
    <source>
        <strain evidence="4">SYSU2018</strain>
    </source>
</reference>